<evidence type="ECO:0000313" key="4">
    <source>
        <dbReference type="EMBL" id="GAA4318649.1"/>
    </source>
</evidence>
<organism evidence="4 5">
    <name type="scientific">Mucilaginibacter gynuensis</name>
    <dbReference type="NCBI Taxonomy" id="1302236"/>
    <lineage>
        <taxon>Bacteria</taxon>
        <taxon>Pseudomonadati</taxon>
        <taxon>Bacteroidota</taxon>
        <taxon>Sphingobacteriia</taxon>
        <taxon>Sphingobacteriales</taxon>
        <taxon>Sphingobacteriaceae</taxon>
        <taxon>Mucilaginibacter</taxon>
    </lineage>
</organism>
<feature type="domain" description="Outer membrane protein beta-barrel" evidence="3">
    <location>
        <begin position="461"/>
        <end position="921"/>
    </location>
</feature>
<protein>
    <submittedName>
        <fullName evidence="4">TonB-dependent receptor</fullName>
    </submittedName>
</protein>
<keyword evidence="5" id="KW-1185">Reference proteome</keyword>
<dbReference type="RefSeq" id="WP_345210589.1">
    <property type="nucleotide sequence ID" value="NZ_BAABFT010000003.1"/>
</dbReference>
<gene>
    <name evidence="4" type="ORF">GCM10023149_16840</name>
</gene>
<keyword evidence="2" id="KW-0732">Signal</keyword>
<evidence type="ECO:0000259" key="3">
    <source>
        <dbReference type="Pfam" id="PF14905"/>
    </source>
</evidence>
<dbReference type="SUPFAM" id="SSF56935">
    <property type="entry name" value="Porins"/>
    <property type="match status" value="1"/>
</dbReference>
<feature type="region of interest" description="Disordered" evidence="1">
    <location>
        <begin position="20"/>
        <end position="68"/>
    </location>
</feature>
<keyword evidence="4" id="KW-0675">Receptor</keyword>
<accession>A0ABP8G6V5</accession>
<dbReference type="Proteomes" id="UP001500582">
    <property type="component" value="Unassembled WGS sequence"/>
</dbReference>
<comment type="caution">
    <text evidence="4">The sequence shown here is derived from an EMBL/GenBank/DDBJ whole genome shotgun (WGS) entry which is preliminary data.</text>
</comment>
<dbReference type="InterPro" id="IPR041700">
    <property type="entry name" value="OMP_b-brl_3"/>
</dbReference>
<name>A0ABP8G6V5_9SPHI</name>
<evidence type="ECO:0000256" key="2">
    <source>
        <dbReference type="SAM" id="SignalP"/>
    </source>
</evidence>
<dbReference type="Gene3D" id="2.60.40.1120">
    <property type="entry name" value="Carboxypeptidase-like, regulatory domain"/>
    <property type="match status" value="1"/>
</dbReference>
<reference evidence="5" key="1">
    <citation type="journal article" date="2019" name="Int. J. Syst. Evol. Microbiol.">
        <title>The Global Catalogue of Microorganisms (GCM) 10K type strain sequencing project: providing services to taxonomists for standard genome sequencing and annotation.</title>
        <authorList>
            <consortium name="The Broad Institute Genomics Platform"/>
            <consortium name="The Broad Institute Genome Sequencing Center for Infectious Disease"/>
            <person name="Wu L."/>
            <person name="Ma J."/>
        </authorList>
    </citation>
    <scope>NUCLEOTIDE SEQUENCE [LARGE SCALE GENOMIC DNA]</scope>
    <source>
        <strain evidence="5">JCM 17705</strain>
    </source>
</reference>
<feature type="region of interest" description="Disordered" evidence="1">
    <location>
        <begin position="646"/>
        <end position="667"/>
    </location>
</feature>
<evidence type="ECO:0000256" key="1">
    <source>
        <dbReference type="SAM" id="MobiDB-lite"/>
    </source>
</evidence>
<feature type="region of interest" description="Disordered" evidence="1">
    <location>
        <begin position="930"/>
        <end position="950"/>
    </location>
</feature>
<dbReference type="Pfam" id="PF13620">
    <property type="entry name" value="CarboxypepD_reg"/>
    <property type="match status" value="1"/>
</dbReference>
<feature type="signal peptide" evidence="2">
    <location>
        <begin position="1"/>
        <end position="19"/>
    </location>
</feature>
<feature type="chain" id="PRO_5047398222" evidence="2">
    <location>
        <begin position="20"/>
        <end position="950"/>
    </location>
</feature>
<feature type="compositionally biased region" description="Gly residues" evidence="1">
    <location>
        <begin position="22"/>
        <end position="38"/>
    </location>
</feature>
<proteinExistence type="predicted"/>
<dbReference type="EMBL" id="BAABFT010000003">
    <property type="protein sequence ID" value="GAA4318649.1"/>
    <property type="molecule type" value="Genomic_DNA"/>
</dbReference>
<feature type="compositionally biased region" description="Low complexity" evidence="1">
    <location>
        <begin position="39"/>
        <end position="59"/>
    </location>
</feature>
<feature type="compositionally biased region" description="Polar residues" evidence="1">
    <location>
        <begin position="646"/>
        <end position="655"/>
    </location>
</feature>
<dbReference type="Pfam" id="PF14905">
    <property type="entry name" value="OMP_b-brl_3"/>
    <property type="match status" value="1"/>
</dbReference>
<evidence type="ECO:0000313" key="5">
    <source>
        <dbReference type="Proteomes" id="UP001500582"/>
    </source>
</evidence>
<dbReference type="InterPro" id="IPR008969">
    <property type="entry name" value="CarboxyPept-like_regulatory"/>
</dbReference>
<sequence length="950" mass="106208">MKKLLLLLLITIYAGTTFAQRTGGGGGGGGRQGGGGGTRTTTTDRQNNPNRQQQTGRPQNETKPPLPFREVSGIIKDTADNGLIGATVKLKISATDSISTTTNEDGVFIIPNVKSATFVVTISSIGYKTVVKKMLNNDVLPRLVLDPFILKSEEHTLEGVTVNGTPSITYKTDTVEYRASDYKVRPNATVDELLKKMEGMEVGSDGSVTHQGQKLTKAKLNGKDYAGGDLAKAIQSLPADIVEKIQVVDDYGDQAARTGIKDGDPQKILNITTKPDRSVGHFVRANAGIGSQKRFESNVNANRINGNQVVVVDGNLRNTINGVGSGGGSGGTTKASGINLNYRDQLSKKVQINTSYRFNNTRVNSINRSEGQQFTDRGTINFRNSSDSRNRNNTHNFNFELEYNIDSANYLKVSPYYNYSGAFNSNTSSTFRTGAEHRDIIGTNSGDNTTPNYGGFLFYQHLFKKKRRNFSIQLNISNNDQENVNIQNNNLIYYRNDSDSVSIDSLVYRNIARSNLTKNYRTSATYVEPLDSLSQLEFNAQVNRRSYSNEALTSNIDSFGQLQIIDSLSNIFNYAFTEARFAVNYRLNQKKYNLSLGVTAVPTLLEGTKVSLGNVSIHRTNFNLIPIARFEYAWSRQERFSINYSGNPNEPSFDQIQPVRDESNPQSPVVGNPNLKPAFVHTVNLRYNNYITNSRLNFSANVGTRIVNNRIVNNTIQILDPRGAFIYERNFVNIDGNYSVNGNYSISKQLADRKYNLSLNGGINYNHDVSMTNNRVSLTDQWNFNQRLGPRINPNENIEVNPYVGYDVTRTYFSLTPDKNTNRRTTTLSIDGQFFFLKERTLRFGYSANKNFIQGVASNVSRNPLVINARVEKEFFARRNLTLTFQVFDILKQNNFVDQTITSTSITNTLTNALSRYFMFSARVNLQKWSGSPKRNGRSLQRRGDGSFIY</sequence>
<dbReference type="SUPFAM" id="SSF49464">
    <property type="entry name" value="Carboxypeptidase regulatory domain-like"/>
    <property type="match status" value="1"/>
</dbReference>